<proteinExistence type="predicted"/>
<evidence type="ECO:0000313" key="4">
    <source>
        <dbReference type="Proteomes" id="UP000747110"/>
    </source>
</evidence>
<dbReference type="EMBL" id="BNCQ01000085">
    <property type="protein sequence ID" value="GIM16800.1"/>
    <property type="molecule type" value="Genomic_DNA"/>
</dbReference>
<dbReference type="AlphaFoldDB" id="A0A8J4LZN2"/>
<organism evidence="2 3">
    <name type="scientific">Volvox reticuliferus</name>
    <dbReference type="NCBI Taxonomy" id="1737510"/>
    <lineage>
        <taxon>Eukaryota</taxon>
        <taxon>Viridiplantae</taxon>
        <taxon>Chlorophyta</taxon>
        <taxon>core chlorophytes</taxon>
        <taxon>Chlorophyceae</taxon>
        <taxon>CS clade</taxon>
        <taxon>Chlamydomonadales</taxon>
        <taxon>Volvocaceae</taxon>
        <taxon>Volvox</taxon>
    </lineage>
</organism>
<dbReference type="EMBL" id="BNCP01000089">
    <property type="protein sequence ID" value="GIL93167.1"/>
    <property type="molecule type" value="Genomic_DNA"/>
</dbReference>
<sequence>MSNSGKTPFHLTYPKIKLPPASDYAGSQLATTGEYYSLPSCDMKFGGAWRLVWDLASPSFSHLVPRNILFSVGLRDIQKALQPIFKAIEGIFKRGDESIKLKAQERPAGFWFIKKLSGAQEGIITTMAIRVTNDGKKYIDHLEDMYHMLMKAWDGNNNKNLRAPDVWGMLLDRNGGVVFRLVISDPGASSKERVGHIACSKYLPVFSHLMPSHGMPSAFHYILRAVNPDCKDWEEKEWKKVHGIEQEKEVLKKGASILADGMHNYYESGESQQYIASSYIGTCIQCMLSHAMLIMVSCGC</sequence>
<dbReference type="Proteomes" id="UP000747110">
    <property type="component" value="Unassembled WGS sequence"/>
</dbReference>
<keyword evidence="4" id="KW-1185">Reference proteome</keyword>
<comment type="caution">
    <text evidence="2">The sequence shown here is derived from an EMBL/GenBank/DDBJ whole genome shotgun (WGS) entry which is preliminary data.</text>
</comment>
<dbReference type="Proteomes" id="UP000722791">
    <property type="component" value="Unassembled WGS sequence"/>
</dbReference>
<evidence type="ECO:0000313" key="2">
    <source>
        <dbReference type="EMBL" id="GIM16800.1"/>
    </source>
</evidence>
<accession>A0A8J4LZN2</accession>
<evidence type="ECO:0000313" key="3">
    <source>
        <dbReference type="Proteomes" id="UP000722791"/>
    </source>
</evidence>
<reference evidence="2" key="1">
    <citation type="journal article" date="2021" name="Proc. Natl. Acad. Sci. U.S.A.">
        <title>Three genomes in the algal genus Volvox reveal the fate of a haploid sex-determining region after a transition to homothallism.</title>
        <authorList>
            <person name="Yamamoto K."/>
            <person name="Hamaji T."/>
            <person name="Kawai-Toyooka H."/>
            <person name="Matsuzaki R."/>
            <person name="Takahashi F."/>
            <person name="Nishimura Y."/>
            <person name="Kawachi M."/>
            <person name="Noguchi H."/>
            <person name="Minakuchi Y."/>
            <person name="Umen J.G."/>
            <person name="Toyoda A."/>
            <person name="Nozaki H."/>
        </authorList>
    </citation>
    <scope>NUCLEOTIDE SEQUENCE</scope>
    <source>
        <strain evidence="2">NIES-3785</strain>
        <strain evidence="1">NIES-3786</strain>
    </source>
</reference>
<gene>
    <name evidence="1" type="ORF">Vretifemale_20625</name>
    <name evidence="2" type="ORF">Vretimale_19399</name>
</gene>
<name>A0A8J4LZN2_9CHLO</name>
<evidence type="ECO:0000313" key="1">
    <source>
        <dbReference type="EMBL" id="GIL93167.1"/>
    </source>
</evidence>
<protein>
    <submittedName>
        <fullName evidence="2">Uncharacterized protein</fullName>
    </submittedName>
</protein>